<dbReference type="GeneID" id="5431181"/>
<dbReference type="EMBL" id="CP009809">
    <property type="protein sequence ID" value="ATZ50420.1"/>
    <property type="molecule type" value="Genomic_DNA"/>
</dbReference>
<organism evidence="2 3">
    <name type="scientific">Botryotinia fuckeliana (strain B05.10)</name>
    <name type="common">Noble rot fungus</name>
    <name type="synonym">Botrytis cinerea</name>
    <dbReference type="NCBI Taxonomy" id="332648"/>
    <lineage>
        <taxon>Eukaryota</taxon>
        <taxon>Fungi</taxon>
        <taxon>Dikarya</taxon>
        <taxon>Ascomycota</taxon>
        <taxon>Pezizomycotina</taxon>
        <taxon>Leotiomycetes</taxon>
        <taxon>Helotiales</taxon>
        <taxon>Sclerotiniaceae</taxon>
        <taxon>Botrytis</taxon>
    </lineage>
</organism>
<keyword evidence="3" id="KW-1185">Reference proteome</keyword>
<accession>A0A384JIP3</accession>
<reference evidence="2 3" key="2">
    <citation type="journal article" date="2012" name="Eukaryot. Cell">
        <title>Genome update of Botrytis cinerea strains B05.10 and T4.</title>
        <authorList>
            <person name="Staats M."/>
            <person name="van Kan J.A."/>
        </authorList>
    </citation>
    <scope>NUCLEOTIDE SEQUENCE [LARGE SCALE GENOMIC DNA]</scope>
    <source>
        <strain evidence="2 3">B05.10</strain>
    </source>
</reference>
<gene>
    <name evidence="2" type="ORF">BCIN_05g07710</name>
</gene>
<evidence type="ECO:0000256" key="1">
    <source>
        <dbReference type="SAM" id="MobiDB-lite"/>
    </source>
</evidence>
<dbReference type="KEGG" id="bfu:BCIN_05g07710"/>
<name>A0A384JIP3_BOTFB</name>
<dbReference type="OrthoDB" id="3511954at2759"/>
<reference evidence="2 3" key="1">
    <citation type="journal article" date="2011" name="PLoS Genet.">
        <title>Genomic analysis of the necrotrophic fungal pathogens Sclerotinia sclerotiorum and Botrytis cinerea.</title>
        <authorList>
            <person name="Amselem J."/>
            <person name="Cuomo C.A."/>
            <person name="van Kan J.A."/>
            <person name="Viaud M."/>
            <person name="Benito E.P."/>
            <person name="Couloux A."/>
            <person name="Coutinho P.M."/>
            <person name="de Vries R.P."/>
            <person name="Dyer P.S."/>
            <person name="Fillinger S."/>
            <person name="Fournier E."/>
            <person name="Gout L."/>
            <person name="Hahn M."/>
            <person name="Kohn L."/>
            <person name="Lapalu N."/>
            <person name="Plummer K.M."/>
            <person name="Pradier J.M."/>
            <person name="Quevillon E."/>
            <person name="Sharon A."/>
            <person name="Simon A."/>
            <person name="ten Have A."/>
            <person name="Tudzynski B."/>
            <person name="Tudzynski P."/>
            <person name="Wincker P."/>
            <person name="Andrew M."/>
            <person name="Anthouard V."/>
            <person name="Beever R.E."/>
            <person name="Beffa R."/>
            <person name="Benoit I."/>
            <person name="Bouzid O."/>
            <person name="Brault B."/>
            <person name="Chen Z."/>
            <person name="Choquer M."/>
            <person name="Collemare J."/>
            <person name="Cotton P."/>
            <person name="Danchin E.G."/>
            <person name="Da Silva C."/>
            <person name="Gautier A."/>
            <person name="Giraud C."/>
            <person name="Giraud T."/>
            <person name="Gonzalez C."/>
            <person name="Grossetete S."/>
            <person name="Guldener U."/>
            <person name="Henrissat B."/>
            <person name="Howlett B.J."/>
            <person name="Kodira C."/>
            <person name="Kretschmer M."/>
            <person name="Lappartient A."/>
            <person name="Leroch M."/>
            <person name="Levis C."/>
            <person name="Mauceli E."/>
            <person name="Neuveglise C."/>
            <person name="Oeser B."/>
            <person name="Pearson M."/>
            <person name="Poulain J."/>
            <person name="Poussereau N."/>
            <person name="Quesneville H."/>
            <person name="Rascle C."/>
            <person name="Schumacher J."/>
            <person name="Segurens B."/>
            <person name="Sexton A."/>
            <person name="Silva E."/>
            <person name="Sirven C."/>
            <person name="Soanes D.M."/>
            <person name="Talbot N.J."/>
            <person name="Templeton M."/>
            <person name="Yandava C."/>
            <person name="Yarden O."/>
            <person name="Zeng Q."/>
            <person name="Rollins J.A."/>
            <person name="Lebrun M.H."/>
            <person name="Dickman M."/>
        </authorList>
    </citation>
    <scope>NUCLEOTIDE SEQUENCE [LARGE SCALE GENOMIC DNA]</scope>
    <source>
        <strain evidence="2 3">B05.10</strain>
    </source>
</reference>
<feature type="region of interest" description="Disordered" evidence="1">
    <location>
        <begin position="132"/>
        <end position="170"/>
    </location>
</feature>
<protein>
    <submittedName>
        <fullName evidence="2">Uncharacterized protein</fullName>
    </submittedName>
</protein>
<dbReference type="Proteomes" id="UP000001798">
    <property type="component" value="Chromosome 5"/>
</dbReference>
<dbReference type="AlphaFoldDB" id="A0A384JIP3"/>
<dbReference type="VEuPathDB" id="FungiDB:Bcin05g07710"/>
<sequence>MSQTTPTQNVENSLIGALEIDFDQYIRERHQDCKSWNGAITGTLSNRIDKCEMAIERIDKEIDFCDERTSFIETDRLSAPEYQSWLLENYEQLLTLLYAMRAWFRQFQDDYEAIHHALSTRDVMTAEEIQRDLDEPSEFGFPTEDTIQSELKDNDEDGRGSGFEDDLKQF</sequence>
<reference evidence="2 3" key="3">
    <citation type="journal article" date="2017" name="Mol. Plant Pathol.">
        <title>A gapless genome sequence of the fungus Botrytis cinerea.</title>
        <authorList>
            <person name="Van Kan J.A."/>
            <person name="Stassen J.H."/>
            <person name="Mosbach A."/>
            <person name="Van Der Lee T.A."/>
            <person name="Faino L."/>
            <person name="Farmer A.D."/>
            <person name="Papasotiriou D.G."/>
            <person name="Zhou S."/>
            <person name="Seidl M.F."/>
            <person name="Cottam E."/>
            <person name="Edel D."/>
            <person name="Hahn M."/>
            <person name="Schwartz D.C."/>
            <person name="Dietrich R.A."/>
            <person name="Widdison S."/>
            <person name="Scalliet G."/>
        </authorList>
    </citation>
    <scope>NUCLEOTIDE SEQUENCE [LARGE SCALE GENOMIC DNA]</scope>
    <source>
        <strain evidence="2 3">B05.10</strain>
    </source>
</reference>
<dbReference type="RefSeq" id="XP_001550680.2">
    <property type="nucleotide sequence ID" value="XM_001550630.2"/>
</dbReference>
<evidence type="ECO:0000313" key="2">
    <source>
        <dbReference type="EMBL" id="ATZ50420.1"/>
    </source>
</evidence>
<evidence type="ECO:0000313" key="3">
    <source>
        <dbReference type="Proteomes" id="UP000001798"/>
    </source>
</evidence>
<proteinExistence type="predicted"/>